<dbReference type="EMBL" id="JBGEHV010000033">
    <property type="protein sequence ID" value="MEY8041211.1"/>
    <property type="molecule type" value="Genomic_DNA"/>
</dbReference>
<keyword evidence="2" id="KW-1133">Transmembrane helix</keyword>
<evidence type="ECO:0000256" key="2">
    <source>
        <dbReference type="SAM" id="Phobius"/>
    </source>
</evidence>
<sequence length="166" mass="18759">MEALSSTAESDPSRAGTEPTIDEQRPRRARLHAARTWMHARRERVRTRPALNLTYRVGLGTLGAIVLIAGLVMVPYPGPGWLIVFAGLGILATEFHWAHRCNTFAKRHYHRWVRWLARQHLATKLGVMGCTGLIVLATMWMLGLFNMVGGWFGLHWHWLASPLFGP</sequence>
<feature type="transmembrane region" description="Helical" evidence="2">
    <location>
        <begin position="53"/>
        <end position="74"/>
    </location>
</feature>
<keyword evidence="2" id="KW-0812">Transmembrane</keyword>
<keyword evidence="2" id="KW-0472">Membrane</keyword>
<accession>A0ABV4CJJ2</accession>
<dbReference type="InterPro" id="IPR019099">
    <property type="entry name" value="Uncharacterised_PGPGW_TM"/>
</dbReference>
<feature type="compositionally biased region" description="Polar residues" evidence="1">
    <location>
        <begin position="1"/>
        <end position="10"/>
    </location>
</feature>
<comment type="caution">
    <text evidence="3">The sequence shown here is derived from an EMBL/GenBank/DDBJ whole genome shotgun (WGS) entry which is preliminary data.</text>
</comment>
<dbReference type="Pfam" id="PF09656">
    <property type="entry name" value="PGPGW"/>
    <property type="match status" value="1"/>
</dbReference>
<name>A0ABV4CJJ2_9PSEU</name>
<evidence type="ECO:0000313" key="3">
    <source>
        <dbReference type="EMBL" id="MEY8041211.1"/>
    </source>
</evidence>
<protein>
    <submittedName>
        <fullName evidence="3">TIGR02611 family protein</fullName>
    </submittedName>
</protein>
<evidence type="ECO:0000313" key="4">
    <source>
        <dbReference type="Proteomes" id="UP001564626"/>
    </source>
</evidence>
<dbReference type="NCBIfam" id="TIGR02611">
    <property type="entry name" value="TIGR02611 family protein"/>
    <property type="match status" value="1"/>
</dbReference>
<dbReference type="InterPro" id="IPR013434">
    <property type="entry name" value="CHP02611"/>
</dbReference>
<reference evidence="3 4" key="1">
    <citation type="submission" date="2024-08" db="EMBL/GenBank/DDBJ databases">
        <title>Genome mining of Saccharopolyspora cebuensis PGLac3 from Nigerian medicinal plant.</title>
        <authorList>
            <person name="Ezeobiora C.E."/>
            <person name="Igbokwe N.H."/>
            <person name="Amin D.H."/>
            <person name="Mendie U.E."/>
        </authorList>
    </citation>
    <scope>NUCLEOTIDE SEQUENCE [LARGE SCALE GENOMIC DNA]</scope>
    <source>
        <strain evidence="3 4">PGLac3</strain>
    </source>
</reference>
<feature type="transmembrane region" description="Helical" evidence="2">
    <location>
        <begin position="80"/>
        <end position="100"/>
    </location>
</feature>
<feature type="region of interest" description="Disordered" evidence="1">
    <location>
        <begin position="1"/>
        <end position="27"/>
    </location>
</feature>
<dbReference type="Proteomes" id="UP001564626">
    <property type="component" value="Unassembled WGS sequence"/>
</dbReference>
<organism evidence="3 4">
    <name type="scientific">Saccharopolyspora cebuensis</name>
    <dbReference type="NCBI Taxonomy" id="418759"/>
    <lineage>
        <taxon>Bacteria</taxon>
        <taxon>Bacillati</taxon>
        <taxon>Actinomycetota</taxon>
        <taxon>Actinomycetes</taxon>
        <taxon>Pseudonocardiales</taxon>
        <taxon>Pseudonocardiaceae</taxon>
        <taxon>Saccharopolyspora</taxon>
    </lineage>
</organism>
<proteinExistence type="predicted"/>
<gene>
    <name evidence="3" type="ORF">AB8O55_17545</name>
</gene>
<keyword evidence="4" id="KW-1185">Reference proteome</keyword>
<evidence type="ECO:0000256" key="1">
    <source>
        <dbReference type="SAM" id="MobiDB-lite"/>
    </source>
</evidence>